<dbReference type="InterPro" id="IPR050796">
    <property type="entry name" value="SCF_F-box_component"/>
</dbReference>
<accession>A0ABD1HMC1</accession>
<dbReference type="Pfam" id="PF00646">
    <property type="entry name" value="F-box"/>
    <property type="match status" value="1"/>
</dbReference>
<feature type="domain" description="F-box associated beta-propeller type 3" evidence="2">
    <location>
        <begin position="111"/>
        <end position="219"/>
    </location>
</feature>
<evidence type="ECO:0000259" key="1">
    <source>
        <dbReference type="Pfam" id="PF00646"/>
    </source>
</evidence>
<dbReference type="InterPro" id="IPR013187">
    <property type="entry name" value="F-box-assoc_dom_typ3"/>
</dbReference>
<sequence length="358" mass="40360">MKTADNSKMGQDFFKYLPSTIVVNILSRLPTRAAMECKCVCKPWLGLLATPEFVNAHMSRSAPGIAVEMCSPHSCKVIEFVDGIELNFDEKHGSAAIFKFDEEHRWEVTFNFRLHFDGFIISSANGLIFLNEFGTDGDDLILWNPITRDCINLPRPPQTSPKARNGMDNFGFGVSRTAGLYKVARIFAETPRRREGFKNACQVYTVGTGSWRNVPFGKPLRSLCVVRDCLCVSDISHFGSDISHYGSDNSDDEGGTPQDGHVIIWSMKGDDHSWTKIFVIHEVERIAGICHVWPIRIFENGDALMEWDHGMIFYYSNKTGNVYYEIVSLEGRRDPSTIMYAPSFVSLKSFAMENVSSF</sequence>
<dbReference type="PANTHER" id="PTHR31672:SF13">
    <property type="entry name" value="F-BOX PROTEIN CPR30-LIKE"/>
    <property type="match status" value="1"/>
</dbReference>
<evidence type="ECO:0000259" key="2">
    <source>
        <dbReference type="Pfam" id="PF08268"/>
    </source>
</evidence>
<organism evidence="3 4">
    <name type="scientific">Salvia divinorum</name>
    <name type="common">Maria pastora</name>
    <name type="synonym">Diviner's sage</name>
    <dbReference type="NCBI Taxonomy" id="28513"/>
    <lineage>
        <taxon>Eukaryota</taxon>
        <taxon>Viridiplantae</taxon>
        <taxon>Streptophyta</taxon>
        <taxon>Embryophyta</taxon>
        <taxon>Tracheophyta</taxon>
        <taxon>Spermatophyta</taxon>
        <taxon>Magnoliopsida</taxon>
        <taxon>eudicotyledons</taxon>
        <taxon>Gunneridae</taxon>
        <taxon>Pentapetalae</taxon>
        <taxon>asterids</taxon>
        <taxon>lamiids</taxon>
        <taxon>Lamiales</taxon>
        <taxon>Lamiaceae</taxon>
        <taxon>Nepetoideae</taxon>
        <taxon>Mentheae</taxon>
        <taxon>Salviinae</taxon>
        <taxon>Salvia</taxon>
        <taxon>Salvia subgen. Calosphace</taxon>
    </lineage>
</organism>
<keyword evidence="4" id="KW-1185">Reference proteome</keyword>
<evidence type="ECO:0000313" key="3">
    <source>
        <dbReference type="EMBL" id="KAL1557560.1"/>
    </source>
</evidence>
<dbReference type="InterPro" id="IPR036047">
    <property type="entry name" value="F-box-like_dom_sf"/>
</dbReference>
<reference evidence="3 4" key="1">
    <citation type="submission" date="2024-06" db="EMBL/GenBank/DDBJ databases">
        <title>A chromosome level genome sequence of Diviner's sage (Salvia divinorum).</title>
        <authorList>
            <person name="Ford S.A."/>
            <person name="Ro D.-K."/>
            <person name="Ness R.W."/>
            <person name="Phillips M.A."/>
        </authorList>
    </citation>
    <scope>NUCLEOTIDE SEQUENCE [LARGE SCALE GENOMIC DNA]</scope>
    <source>
        <strain evidence="3">SAF-2024a</strain>
        <tissue evidence="3">Leaf</tissue>
    </source>
</reference>
<dbReference type="Pfam" id="PF08268">
    <property type="entry name" value="FBA_3"/>
    <property type="match status" value="1"/>
</dbReference>
<feature type="domain" description="F-box" evidence="1">
    <location>
        <begin position="17"/>
        <end position="52"/>
    </location>
</feature>
<dbReference type="InterPro" id="IPR001810">
    <property type="entry name" value="F-box_dom"/>
</dbReference>
<protein>
    <submittedName>
        <fullName evidence="3">F-box protein</fullName>
    </submittedName>
</protein>
<dbReference type="SUPFAM" id="SSF81383">
    <property type="entry name" value="F-box domain"/>
    <property type="match status" value="1"/>
</dbReference>
<proteinExistence type="predicted"/>
<name>A0ABD1HMC1_SALDI</name>
<comment type="caution">
    <text evidence="3">The sequence shown here is derived from an EMBL/GenBank/DDBJ whole genome shotgun (WGS) entry which is preliminary data.</text>
</comment>
<dbReference type="NCBIfam" id="TIGR01640">
    <property type="entry name" value="F_box_assoc_1"/>
    <property type="match status" value="1"/>
</dbReference>
<dbReference type="AlphaFoldDB" id="A0ABD1HMC1"/>
<dbReference type="InterPro" id="IPR017451">
    <property type="entry name" value="F-box-assoc_interact_dom"/>
</dbReference>
<dbReference type="EMBL" id="JBEAFC010000004">
    <property type="protein sequence ID" value="KAL1557560.1"/>
    <property type="molecule type" value="Genomic_DNA"/>
</dbReference>
<dbReference type="Gene3D" id="1.20.1280.50">
    <property type="match status" value="1"/>
</dbReference>
<dbReference type="PANTHER" id="PTHR31672">
    <property type="entry name" value="BNACNNG10540D PROTEIN"/>
    <property type="match status" value="1"/>
</dbReference>
<gene>
    <name evidence="3" type="ORF">AAHA92_08120</name>
</gene>
<dbReference type="Proteomes" id="UP001567538">
    <property type="component" value="Unassembled WGS sequence"/>
</dbReference>
<evidence type="ECO:0000313" key="4">
    <source>
        <dbReference type="Proteomes" id="UP001567538"/>
    </source>
</evidence>